<keyword evidence="7" id="KW-1185">Reference proteome</keyword>
<name>A0A2S7CSC6_9XANT</name>
<dbReference type="EMBL" id="MDEC01000009">
    <property type="protein sequence ID" value="PPU64495.1"/>
    <property type="molecule type" value="Genomic_DNA"/>
</dbReference>
<organism evidence="5 6">
    <name type="scientific">Xanthomonas codiaei</name>
    <dbReference type="NCBI Taxonomy" id="56463"/>
    <lineage>
        <taxon>Bacteria</taxon>
        <taxon>Pseudomonadati</taxon>
        <taxon>Pseudomonadota</taxon>
        <taxon>Gammaproteobacteria</taxon>
        <taxon>Lysobacterales</taxon>
        <taxon>Lysobacteraceae</taxon>
        <taxon>Xanthomonas</taxon>
    </lineage>
</organism>
<feature type="region of interest" description="Disordered" evidence="3">
    <location>
        <begin position="234"/>
        <end position="257"/>
    </location>
</feature>
<gene>
    <name evidence="4" type="ORF">ACI6Q5_03070</name>
    <name evidence="5" type="ORF">XcodCFBP4690_08425</name>
</gene>
<evidence type="ECO:0000313" key="7">
    <source>
        <dbReference type="Proteomes" id="UP001637990"/>
    </source>
</evidence>
<dbReference type="EMBL" id="JBJGBS010000007">
    <property type="protein sequence ID" value="MFO3703971.1"/>
    <property type="molecule type" value="Genomic_DNA"/>
</dbReference>
<dbReference type="Gene3D" id="3.40.50.720">
    <property type="entry name" value="NAD(P)-binding Rossmann-like Domain"/>
    <property type="match status" value="1"/>
</dbReference>
<dbReference type="GO" id="GO:0016491">
    <property type="term" value="F:oxidoreductase activity"/>
    <property type="evidence" value="ECO:0007669"/>
    <property type="project" value="UniProtKB-KW"/>
</dbReference>
<reference evidence="5 6" key="1">
    <citation type="submission" date="2016-08" db="EMBL/GenBank/DDBJ databases">
        <authorList>
            <person name="Seilhamer J.J."/>
        </authorList>
    </citation>
    <scope>NUCLEOTIDE SEQUENCE [LARGE SCALE GENOMIC DNA]</scope>
    <source>
        <strain evidence="5 6">CFBP4690</strain>
    </source>
</reference>
<protein>
    <submittedName>
        <fullName evidence="5">Aklaviketone reductase</fullName>
    </submittedName>
    <submittedName>
        <fullName evidence="4">SDR family NAD(P)-dependent oxidoreductase</fullName>
    </submittedName>
</protein>
<dbReference type="RefSeq" id="WP_104540525.1">
    <property type="nucleotide sequence ID" value="NZ_JBJGBS010000007.1"/>
</dbReference>
<dbReference type="Proteomes" id="UP001637990">
    <property type="component" value="Unassembled WGS sequence"/>
</dbReference>
<evidence type="ECO:0000313" key="5">
    <source>
        <dbReference type="EMBL" id="PPU64495.1"/>
    </source>
</evidence>
<dbReference type="AlphaFoldDB" id="A0A2S7CSC6"/>
<evidence type="ECO:0000313" key="4">
    <source>
        <dbReference type="EMBL" id="MFO3703971.1"/>
    </source>
</evidence>
<proteinExistence type="inferred from homology"/>
<dbReference type="PANTHER" id="PTHR43669">
    <property type="entry name" value="5-KETO-D-GLUCONATE 5-REDUCTASE"/>
    <property type="match status" value="1"/>
</dbReference>
<dbReference type="OrthoDB" id="6028059at2"/>
<dbReference type="Proteomes" id="UP000237872">
    <property type="component" value="Unassembled WGS sequence"/>
</dbReference>
<dbReference type="SUPFAM" id="SSF51735">
    <property type="entry name" value="NAD(P)-binding Rossmann-fold domains"/>
    <property type="match status" value="1"/>
</dbReference>
<comment type="caution">
    <text evidence="5">The sequence shown here is derived from an EMBL/GenBank/DDBJ whole genome shotgun (WGS) entry which is preliminary data.</text>
</comment>
<dbReference type="PANTHER" id="PTHR43669:SF12">
    <property type="entry name" value="BLR5618 PROTEIN"/>
    <property type="match status" value="1"/>
</dbReference>
<evidence type="ECO:0000256" key="1">
    <source>
        <dbReference type="ARBA" id="ARBA00006484"/>
    </source>
</evidence>
<evidence type="ECO:0000313" key="6">
    <source>
        <dbReference type="Proteomes" id="UP000237872"/>
    </source>
</evidence>
<dbReference type="Pfam" id="PF13561">
    <property type="entry name" value="adh_short_C2"/>
    <property type="match status" value="1"/>
</dbReference>
<dbReference type="InterPro" id="IPR036291">
    <property type="entry name" value="NAD(P)-bd_dom_sf"/>
</dbReference>
<evidence type="ECO:0000256" key="3">
    <source>
        <dbReference type="SAM" id="MobiDB-lite"/>
    </source>
</evidence>
<evidence type="ECO:0000256" key="2">
    <source>
        <dbReference type="ARBA" id="ARBA00023002"/>
    </source>
</evidence>
<comment type="similarity">
    <text evidence="1">Belongs to the short-chain dehydrogenases/reductases (SDR) family.</text>
</comment>
<accession>A0A2S7CSC6</accession>
<reference evidence="4 7" key="2">
    <citation type="submission" date="2024-11" db="EMBL/GenBank/DDBJ databases">
        <title>Genome sequencing of Xanthomonas codiaei.</title>
        <authorList>
            <person name="Studholme D.J."/>
        </authorList>
    </citation>
    <scope>NUCLEOTIDE SEQUENCE [LARGE SCALE GENOMIC DNA]</scope>
    <source>
        <strain evidence="4 7">NCPPB 4350</strain>
    </source>
</reference>
<keyword evidence="2" id="KW-0560">Oxidoreductase</keyword>
<sequence length="257" mass="26529">MSGMVQSETAVIGGAGDVGAGIVAALLDAGMPVLAIGRDAARLAALRARHGDSALLDTMQGSVADDASAQRLAVELAQRPRPLGAVIASLGSPPKAGRLLDRPVAALRRRLERDVLPHLAAARHLLPLLAEADGGGRYLLLGSPCALRAWAAHGDRSVAAAANRMLAQVLHEEAKPLGVRVHLLSVEQPVCTPGRAKDACPEWIRAVDVGRAAVSLIAGPGQPGQPIVTVSRRPHAAPSADRLAGLHLPNTTREISP</sequence>
<dbReference type="InterPro" id="IPR002347">
    <property type="entry name" value="SDR_fam"/>
</dbReference>